<feature type="domain" description="T2SS protein K first SAM-like" evidence="12">
    <location>
        <begin position="143"/>
        <end position="244"/>
    </location>
</feature>
<dbReference type="AlphaFoldDB" id="A0A4Z0FA76"/>
<reference evidence="13 14" key="1">
    <citation type="journal article" date="2019" name="ISME J.">
        <title>Candidatus Macondimonas diazotrophica, a novel gammaproteobacterial genus dominating crude-oil-contaminated coastal sediments.</title>
        <authorList>
            <person name="Karthikeyan S."/>
            <person name="Konstantinidis K."/>
        </authorList>
    </citation>
    <scope>NUCLEOTIDE SEQUENCE [LARGE SCALE GENOMIC DNA]</scope>
    <source>
        <strain evidence="13 14">KTK01</strain>
    </source>
</reference>
<keyword evidence="3 10" id="KW-0813">Transport</keyword>
<evidence type="ECO:0000256" key="3">
    <source>
        <dbReference type="ARBA" id="ARBA00022448"/>
    </source>
</evidence>
<dbReference type="OrthoDB" id="9788973at2"/>
<dbReference type="InterPro" id="IPR045584">
    <property type="entry name" value="Pilin-like"/>
</dbReference>
<protein>
    <recommendedName>
        <fullName evidence="10">Type II secretion system protein K</fullName>
    </recommendedName>
</protein>
<name>A0A4Z0FA76_9GAMM</name>
<keyword evidence="9 10" id="KW-0472">Membrane</keyword>
<dbReference type="InterPro" id="IPR005628">
    <property type="entry name" value="GspK"/>
</dbReference>
<keyword evidence="14" id="KW-1185">Reference proteome</keyword>
<evidence type="ECO:0000256" key="8">
    <source>
        <dbReference type="ARBA" id="ARBA00022989"/>
    </source>
</evidence>
<keyword evidence="8 11" id="KW-1133">Transmembrane helix</keyword>
<accession>A0A4Z0FA76</accession>
<evidence type="ECO:0000256" key="4">
    <source>
        <dbReference type="ARBA" id="ARBA00022475"/>
    </source>
</evidence>
<sequence length="355" mass="37699">MAQRLAATGRRCRCSAARALAALGHRGLGAARTTLGIAVISGASNSERGVALLGAVLLAAIVTVLAVAWLDRLDVFVGRASGVLEELQAADHVASMEAWAVVVLRRDGAGATVDHRNEVWARPSTTLSVPGGQARGSLSDLQGRFNLNALVIGGEPNAAAIVFFKALLRRLDLSNVRVEAIIDWLDPDTIALPGGGEDVLYLRAEPSYRAANGPMASVQELRFVADIDGRTLARLMPYVVALPEPGAINVNTAPPLILDVLAGGRGGEELARRALAKPFASLQDWLAAAPGTPADFSTLVTTTSDYFQLDTITTVGRRTWHYETRLRRNGKDVSVQARQRRIETNEGLADSSARG</sequence>
<keyword evidence="5 10" id="KW-0997">Cell inner membrane</keyword>
<evidence type="ECO:0000256" key="5">
    <source>
        <dbReference type="ARBA" id="ARBA00022519"/>
    </source>
</evidence>
<dbReference type="EMBL" id="SRIO01000006">
    <property type="protein sequence ID" value="TFZ82810.1"/>
    <property type="molecule type" value="Genomic_DNA"/>
</dbReference>
<evidence type="ECO:0000256" key="9">
    <source>
        <dbReference type="ARBA" id="ARBA00023136"/>
    </source>
</evidence>
<dbReference type="Proteomes" id="UP000297890">
    <property type="component" value="Unassembled WGS sequence"/>
</dbReference>
<evidence type="ECO:0000256" key="10">
    <source>
        <dbReference type="PIRNR" id="PIRNR002786"/>
    </source>
</evidence>
<evidence type="ECO:0000256" key="6">
    <source>
        <dbReference type="ARBA" id="ARBA00022692"/>
    </source>
</evidence>
<gene>
    <name evidence="13" type="ORF">E4680_05900</name>
</gene>
<evidence type="ECO:0000259" key="12">
    <source>
        <dbReference type="Pfam" id="PF21687"/>
    </source>
</evidence>
<organism evidence="13 14">
    <name type="scientific">Candidatus Macondimonas diazotrophica</name>
    <dbReference type="NCBI Taxonomy" id="2305248"/>
    <lineage>
        <taxon>Bacteria</taxon>
        <taxon>Pseudomonadati</taxon>
        <taxon>Pseudomonadota</taxon>
        <taxon>Gammaproteobacteria</taxon>
        <taxon>Chromatiales</taxon>
        <taxon>Ectothiorhodospiraceae</taxon>
        <taxon>Candidatus Macondimonas</taxon>
    </lineage>
</organism>
<comment type="caution">
    <text evidence="13">The sequence shown here is derived from an EMBL/GenBank/DDBJ whole genome shotgun (WGS) entry which is preliminary data.</text>
</comment>
<proteinExistence type="inferred from homology"/>
<evidence type="ECO:0000313" key="13">
    <source>
        <dbReference type="EMBL" id="TFZ82810.1"/>
    </source>
</evidence>
<comment type="similarity">
    <text evidence="2 10">Belongs to the GSP K family.</text>
</comment>
<evidence type="ECO:0000256" key="7">
    <source>
        <dbReference type="ARBA" id="ARBA00022927"/>
    </source>
</evidence>
<dbReference type="Gene3D" id="3.30.1300.30">
    <property type="entry name" value="GSPII I/J protein-like"/>
    <property type="match status" value="1"/>
</dbReference>
<dbReference type="NCBIfam" id="NF037980">
    <property type="entry name" value="T2SS_GspK"/>
    <property type="match status" value="1"/>
</dbReference>
<evidence type="ECO:0000256" key="11">
    <source>
        <dbReference type="SAM" id="Phobius"/>
    </source>
</evidence>
<dbReference type="GO" id="GO:0005886">
    <property type="term" value="C:plasma membrane"/>
    <property type="evidence" value="ECO:0007669"/>
    <property type="project" value="UniProtKB-SubCell"/>
</dbReference>
<dbReference type="PANTHER" id="PTHR38831">
    <property type="entry name" value="TYPE II SECRETION SYSTEM PROTEIN K"/>
    <property type="match status" value="1"/>
</dbReference>
<keyword evidence="6 11" id="KW-0812">Transmembrane</keyword>
<dbReference type="SUPFAM" id="SSF54523">
    <property type="entry name" value="Pili subunits"/>
    <property type="match status" value="1"/>
</dbReference>
<keyword evidence="4 10" id="KW-1003">Cell membrane</keyword>
<dbReference type="Gene3D" id="1.10.40.60">
    <property type="entry name" value="EpsJ-like"/>
    <property type="match status" value="2"/>
</dbReference>
<dbReference type="Pfam" id="PF21687">
    <property type="entry name" value="T2SSK_1st"/>
    <property type="match status" value="1"/>
</dbReference>
<evidence type="ECO:0000256" key="2">
    <source>
        <dbReference type="ARBA" id="ARBA00007246"/>
    </source>
</evidence>
<dbReference type="PANTHER" id="PTHR38831:SF1">
    <property type="entry name" value="TYPE II SECRETION SYSTEM PROTEIN K-RELATED"/>
    <property type="match status" value="1"/>
</dbReference>
<evidence type="ECO:0000256" key="1">
    <source>
        <dbReference type="ARBA" id="ARBA00004533"/>
    </source>
</evidence>
<dbReference type="InterPro" id="IPR049031">
    <property type="entry name" value="T2SSK_SAM-like_1st"/>
</dbReference>
<keyword evidence="7" id="KW-0653">Protein transport</keyword>
<dbReference type="GO" id="GO:0009306">
    <property type="term" value="P:protein secretion"/>
    <property type="evidence" value="ECO:0007669"/>
    <property type="project" value="InterPro"/>
</dbReference>
<evidence type="ECO:0000313" key="14">
    <source>
        <dbReference type="Proteomes" id="UP000297890"/>
    </source>
</evidence>
<dbReference type="SUPFAM" id="SSF158544">
    <property type="entry name" value="GspK insert domain-like"/>
    <property type="match status" value="1"/>
</dbReference>
<feature type="transmembrane region" description="Helical" evidence="11">
    <location>
        <begin position="50"/>
        <end position="70"/>
    </location>
</feature>
<comment type="subcellular location">
    <subcellularLocation>
        <location evidence="1 10">Cell inner membrane</location>
    </subcellularLocation>
</comment>
<dbReference type="InterPro" id="IPR038072">
    <property type="entry name" value="GspK_central_sf"/>
</dbReference>
<dbReference type="PIRSF" id="PIRSF002786">
    <property type="entry name" value="XcpX"/>
    <property type="match status" value="1"/>
</dbReference>